<feature type="signal peptide" evidence="1">
    <location>
        <begin position="1"/>
        <end position="17"/>
    </location>
</feature>
<keyword evidence="4" id="KW-1185">Reference proteome</keyword>
<evidence type="ECO:0000259" key="2">
    <source>
        <dbReference type="PROSITE" id="PS50948"/>
    </source>
</evidence>
<feature type="chain" id="PRO_5043439554" description="Apple domain-containing protein" evidence="1">
    <location>
        <begin position="18"/>
        <end position="79"/>
    </location>
</feature>
<sequence>TVFVRVLQMILVGFAQGLRHDIKTAEQCQDMCARNAIETFGFECKSLMFYNNDKECILNTEDHLDKPEMFINEDEELVI</sequence>
<comment type="caution">
    <text evidence="3">The sequence shown here is derived from an EMBL/GenBank/DDBJ whole genome shotgun (WGS) entry which is preliminary data.</text>
</comment>
<feature type="non-terminal residue" evidence="3">
    <location>
        <position position="79"/>
    </location>
</feature>
<gene>
    <name evidence="3" type="ORF">PENTCL1PPCAC_23722</name>
</gene>
<reference evidence="3" key="1">
    <citation type="submission" date="2023-10" db="EMBL/GenBank/DDBJ databases">
        <title>Genome assembly of Pristionchus species.</title>
        <authorList>
            <person name="Yoshida K."/>
            <person name="Sommer R.J."/>
        </authorList>
    </citation>
    <scope>NUCLEOTIDE SEQUENCE</scope>
    <source>
        <strain evidence="3">RS0144</strain>
    </source>
</reference>
<proteinExistence type="predicted"/>
<feature type="non-terminal residue" evidence="3">
    <location>
        <position position="1"/>
    </location>
</feature>
<dbReference type="CDD" id="cd01099">
    <property type="entry name" value="PAN_AP_HGF"/>
    <property type="match status" value="1"/>
</dbReference>
<protein>
    <recommendedName>
        <fullName evidence="2">Apple domain-containing protein</fullName>
    </recommendedName>
</protein>
<dbReference type="Proteomes" id="UP001432027">
    <property type="component" value="Unassembled WGS sequence"/>
</dbReference>
<accession>A0AAV5U4J2</accession>
<dbReference type="PROSITE" id="PS50948">
    <property type="entry name" value="PAN"/>
    <property type="match status" value="1"/>
</dbReference>
<evidence type="ECO:0000313" key="3">
    <source>
        <dbReference type="EMBL" id="GMT01548.1"/>
    </source>
</evidence>
<name>A0AAV5U4J2_9BILA</name>
<dbReference type="SUPFAM" id="SSF57414">
    <property type="entry name" value="Hairpin loop containing domain-like"/>
    <property type="match status" value="1"/>
</dbReference>
<dbReference type="EMBL" id="BTSX01000005">
    <property type="protein sequence ID" value="GMT01548.1"/>
    <property type="molecule type" value="Genomic_DNA"/>
</dbReference>
<evidence type="ECO:0000256" key="1">
    <source>
        <dbReference type="SAM" id="SignalP"/>
    </source>
</evidence>
<feature type="domain" description="Apple" evidence="2">
    <location>
        <begin position="1"/>
        <end position="79"/>
    </location>
</feature>
<dbReference type="Gene3D" id="3.50.4.10">
    <property type="entry name" value="Hepatocyte Growth Factor"/>
    <property type="match status" value="1"/>
</dbReference>
<keyword evidence="1" id="KW-0732">Signal</keyword>
<organism evidence="3 4">
    <name type="scientific">Pristionchus entomophagus</name>
    <dbReference type="NCBI Taxonomy" id="358040"/>
    <lineage>
        <taxon>Eukaryota</taxon>
        <taxon>Metazoa</taxon>
        <taxon>Ecdysozoa</taxon>
        <taxon>Nematoda</taxon>
        <taxon>Chromadorea</taxon>
        <taxon>Rhabditida</taxon>
        <taxon>Rhabditina</taxon>
        <taxon>Diplogasteromorpha</taxon>
        <taxon>Diplogasteroidea</taxon>
        <taxon>Neodiplogasteridae</taxon>
        <taxon>Pristionchus</taxon>
    </lineage>
</organism>
<dbReference type="SMART" id="SM00473">
    <property type="entry name" value="PAN_AP"/>
    <property type="match status" value="1"/>
</dbReference>
<evidence type="ECO:0000313" key="4">
    <source>
        <dbReference type="Proteomes" id="UP001432027"/>
    </source>
</evidence>
<dbReference type="InterPro" id="IPR003609">
    <property type="entry name" value="Pan_app"/>
</dbReference>
<dbReference type="Pfam" id="PF00024">
    <property type="entry name" value="PAN_1"/>
    <property type="match status" value="1"/>
</dbReference>
<dbReference type="AlphaFoldDB" id="A0AAV5U4J2"/>